<dbReference type="InterPro" id="IPR001357">
    <property type="entry name" value="BRCT_dom"/>
</dbReference>
<dbReference type="GeneTree" id="ENSGT00390000018842"/>
<dbReference type="PANTHER" id="PTHR14625:SF3">
    <property type="entry name" value="MICROCEPHALIN"/>
    <property type="match status" value="1"/>
</dbReference>
<feature type="compositionally biased region" description="Basic and acidic residues" evidence="1">
    <location>
        <begin position="520"/>
        <end position="533"/>
    </location>
</feature>
<feature type="compositionally biased region" description="Polar residues" evidence="1">
    <location>
        <begin position="192"/>
        <end position="205"/>
    </location>
</feature>
<dbReference type="Ensembl" id="ENSSFOT00015021635.2">
    <property type="protein sequence ID" value="ENSSFOP00015021396.2"/>
    <property type="gene ID" value="ENSSFOG00015013771.2"/>
</dbReference>
<dbReference type="InterPro" id="IPR022047">
    <property type="entry name" value="Microcephalin-like"/>
</dbReference>
<dbReference type="CDD" id="cd17736">
    <property type="entry name" value="BRCT_microcephalin_rpt2"/>
    <property type="match status" value="1"/>
</dbReference>
<evidence type="ECO:0000259" key="2">
    <source>
        <dbReference type="PROSITE" id="PS50172"/>
    </source>
</evidence>
<proteinExistence type="predicted"/>
<gene>
    <name evidence="3" type="primary">MCPH1</name>
    <name evidence="3" type="synonym">mcph1</name>
</gene>
<feature type="region of interest" description="Disordered" evidence="1">
    <location>
        <begin position="369"/>
        <end position="645"/>
    </location>
</feature>
<reference evidence="3" key="2">
    <citation type="submission" date="2025-08" db="UniProtKB">
        <authorList>
            <consortium name="Ensembl"/>
        </authorList>
    </citation>
    <scope>IDENTIFICATION</scope>
</reference>
<name>A0A8C9RR80_SCLFO</name>
<dbReference type="AlphaFoldDB" id="A0A8C9RR80"/>
<feature type="compositionally biased region" description="Basic and acidic residues" evidence="1">
    <location>
        <begin position="636"/>
        <end position="645"/>
    </location>
</feature>
<dbReference type="Proteomes" id="UP000694397">
    <property type="component" value="Chromosome 4"/>
</dbReference>
<reference evidence="3" key="3">
    <citation type="submission" date="2025-09" db="UniProtKB">
        <authorList>
            <consortium name="Ensembl"/>
        </authorList>
    </citation>
    <scope>IDENTIFICATION</scope>
</reference>
<dbReference type="SMART" id="SM00292">
    <property type="entry name" value="BRCT"/>
    <property type="match status" value="2"/>
</dbReference>
<feature type="domain" description="BRCT" evidence="2">
    <location>
        <begin position="679"/>
        <end position="760"/>
    </location>
</feature>
<feature type="compositionally biased region" description="Polar residues" evidence="1">
    <location>
        <begin position="419"/>
        <end position="431"/>
    </location>
</feature>
<dbReference type="Pfam" id="PF12738">
    <property type="entry name" value="PTCB-BRCT"/>
    <property type="match status" value="1"/>
</dbReference>
<dbReference type="Gene3D" id="3.40.50.10190">
    <property type="entry name" value="BRCT domain"/>
    <property type="match status" value="3"/>
</dbReference>
<accession>A0A8C9RR80</accession>
<dbReference type="CDD" id="cd17751">
    <property type="entry name" value="BRCT_microcephalin_rpt3"/>
    <property type="match status" value="1"/>
</dbReference>
<feature type="region of interest" description="Disordered" evidence="1">
    <location>
        <begin position="252"/>
        <end position="279"/>
    </location>
</feature>
<keyword evidence="4" id="KW-1185">Reference proteome</keyword>
<feature type="domain" description="BRCT" evidence="2">
    <location>
        <begin position="6"/>
        <end position="98"/>
    </location>
</feature>
<reference evidence="3 4" key="1">
    <citation type="submission" date="2019-04" db="EMBL/GenBank/DDBJ databases">
        <authorList>
            <consortium name="Wellcome Sanger Institute Data Sharing"/>
        </authorList>
    </citation>
    <scope>NUCLEOTIDE SEQUENCE [LARGE SCALE GENOMIC DNA]</scope>
</reference>
<evidence type="ECO:0000313" key="4">
    <source>
        <dbReference type="Proteomes" id="UP000694397"/>
    </source>
</evidence>
<dbReference type="PANTHER" id="PTHR14625">
    <property type="entry name" value="MICROCEPHALIN"/>
    <property type="match status" value="1"/>
</dbReference>
<dbReference type="OrthoDB" id="2384350at2759"/>
<feature type="region of interest" description="Disordered" evidence="1">
    <location>
        <begin position="185"/>
        <end position="227"/>
    </location>
</feature>
<dbReference type="Pfam" id="PF00533">
    <property type="entry name" value="BRCT"/>
    <property type="match status" value="1"/>
</dbReference>
<organism evidence="3 4">
    <name type="scientific">Scleropages formosus</name>
    <name type="common">Asian bonytongue</name>
    <name type="synonym">Osteoglossum formosum</name>
    <dbReference type="NCBI Taxonomy" id="113540"/>
    <lineage>
        <taxon>Eukaryota</taxon>
        <taxon>Metazoa</taxon>
        <taxon>Chordata</taxon>
        <taxon>Craniata</taxon>
        <taxon>Vertebrata</taxon>
        <taxon>Euteleostomi</taxon>
        <taxon>Actinopterygii</taxon>
        <taxon>Neopterygii</taxon>
        <taxon>Teleostei</taxon>
        <taxon>Osteoglossocephala</taxon>
        <taxon>Osteoglossomorpha</taxon>
        <taxon>Osteoglossiformes</taxon>
        <taxon>Osteoglossidae</taxon>
        <taxon>Scleropages</taxon>
    </lineage>
</organism>
<dbReference type="PROSITE" id="PS50172">
    <property type="entry name" value="BRCT"/>
    <property type="match status" value="2"/>
</dbReference>
<dbReference type="SUPFAM" id="SSF52113">
    <property type="entry name" value="BRCT domain"/>
    <property type="match status" value="3"/>
</dbReference>
<dbReference type="CDD" id="cd17716">
    <property type="entry name" value="BRCT_microcephalin_rpt1"/>
    <property type="match status" value="1"/>
</dbReference>
<protein>
    <submittedName>
        <fullName evidence="3">Microcephalin 1</fullName>
    </submittedName>
</protein>
<evidence type="ECO:0000256" key="1">
    <source>
        <dbReference type="SAM" id="MobiDB-lite"/>
    </source>
</evidence>
<feature type="compositionally biased region" description="Basic and acidic residues" evidence="1">
    <location>
        <begin position="263"/>
        <end position="273"/>
    </location>
</feature>
<dbReference type="GO" id="GO:0000278">
    <property type="term" value="P:mitotic cell cycle"/>
    <property type="evidence" value="ECO:0007669"/>
    <property type="project" value="TreeGrafter"/>
</dbReference>
<evidence type="ECO:0000313" key="3">
    <source>
        <dbReference type="Ensembl" id="ENSSFOP00015021396.2"/>
    </source>
</evidence>
<feature type="compositionally biased region" description="Polar residues" evidence="1">
    <location>
        <begin position="381"/>
        <end position="401"/>
    </location>
</feature>
<sequence>MTSTSTPATALKDVVAFVDVWSSSRTENYSRPFIRQLQDMGAEVSKTFNKQVTHVVFNHGHQSTWNKAKKLGVKLVSVLWVDGCKASGQHVDEESYPAINEESTVNKVVKNRKHRCLQPRDVLEKTPDNNRRMKRKLDQMIKDLVPSSHIPISDTSPFIIDEESAIVYSPLSRRAESMAHRLKEMKEKRENLSPTASQMVESQLSFDEPDVGTPTHDSMQPEDEDSSYNLSFEELHTKRDKKEGKWKDSIKLSHAGVGSSGTDIEKNKPDKLPHNTNIKKTPSTFNRKQVKKKTSLVNCAVAFSVESNVIQPAAEVRSDGKIPRKAPLQGRRRRQTVASFNLDASKSKILESPMEEIGRNSAVCKISTLESSQGKSKRSETASIMESPKNVNAVGSDQTKLASDKKAVVHVCRGPTVSLDDSASSGSTAGQKTGVMKGTEVPQRPRQRRKPSIPLDLRERSKPLSISTPDEDTVFEDYFSPANQQDGNRQRRPLSVTLSPESDPLPPFCLEPTRRKRKRVGSEDTPGDKKSHLETNTGSKHRVASGSPQGAAMDSRGTGNKMPTPEGASLNRNKGRSMEGHDLHGSISEGDSDTIDQTDERGFAVHDPVSLADGSDEQDKRGTELLSQDDEEESDQGLKRCGTERAADVSYTSSEMYSRQKRQHKKRAVKVDRKKAKRTLVMTSMSSEKRHTVLQLVNTLRGFSVVDTVCETTTHVVTGSPRRTLNVLLGIARGCWILSFEWILWCLEHRRWIPEEPYELSDDFPAAPICRLQQHLSAGEHQQDLFSNQPAMFVSPQSQPPAPHLSELIRLCGGTVCKSVRQAGICVGEYRGKKPEGARSLSEQWVLGKGRLH</sequence>
<dbReference type="InterPro" id="IPR036420">
    <property type="entry name" value="BRCT_dom_sf"/>
</dbReference>
<dbReference type="FunFam" id="3.40.50.10190:FF:000047">
    <property type="entry name" value="Microcephalin"/>
    <property type="match status" value="1"/>
</dbReference>